<dbReference type="AlphaFoldDB" id="A7SUZ0"/>
<dbReference type="Proteomes" id="UP000001593">
    <property type="component" value="Unassembled WGS sequence"/>
</dbReference>
<evidence type="ECO:0000313" key="2">
    <source>
        <dbReference type="Proteomes" id="UP000001593"/>
    </source>
</evidence>
<name>A7SUZ0_NEMVE</name>
<proteinExistence type="predicted"/>
<feature type="non-terminal residue" evidence="1">
    <location>
        <position position="1"/>
    </location>
</feature>
<gene>
    <name evidence="1" type="ORF">NEMVEDRAFT_v1g133405</name>
</gene>
<accession>A7SUZ0</accession>
<sequence length="90" mass="10150">LLRQVSCYTLLSGFQLPWPPSCCLEQPTPFVGSDERRLWHLNLTARSVHPASPVLLTKNGPLGTRIHCPASIKQVGLLTNLKFENRLRLF</sequence>
<organism evidence="1 2">
    <name type="scientific">Nematostella vectensis</name>
    <name type="common">Starlet sea anemone</name>
    <dbReference type="NCBI Taxonomy" id="45351"/>
    <lineage>
        <taxon>Eukaryota</taxon>
        <taxon>Metazoa</taxon>
        <taxon>Cnidaria</taxon>
        <taxon>Anthozoa</taxon>
        <taxon>Hexacorallia</taxon>
        <taxon>Actiniaria</taxon>
        <taxon>Edwardsiidae</taxon>
        <taxon>Nematostella</taxon>
    </lineage>
</organism>
<reference evidence="1 2" key="1">
    <citation type="journal article" date="2007" name="Science">
        <title>Sea anemone genome reveals ancestral eumetazoan gene repertoire and genomic organization.</title>
        <authorList>
            <person name="Putnam N.H."/>
            <person name="Srivastava M."/>
            <person name="Hellsten U."/>
            <person name="Dirks B."/>
            <person name="Chapman J."/>
            <person name="Salamov A."/>
            <person name="Terry A."/>
            <person name="Shapiro H."/>
            <person name="Lindquist E."/>
            <person name="Kapitonov V.V."/>
            <person name="Jurka J."/>
            <person name="Genikhovich G."/>
            <person name="Grigoriev I.V."/>
            <person name="Lucas S.M."/>
            <person name="Steele R.E."/>
            <person name="Finnerty J.R."/>
            <person name="Technau U."/>
            <person name="Martindale M.Q."/>
            <person name="Rokhsar D.S."/>
        </authorList>
    </citation>
    <scope>NUCLEOTIDE SEQUENCE [LARGE SCALE GENOMIC DNA]</scope>
    <source>
        <strain evidence="2">CH2 X CH6</strain>
    </source>
</reference>
<dbReference type="InParanoid" id="A7SUZ0"/>
<dbReference type="EMBL" id="DS469822">
    <property type="protein sequence ID" value="EDO32471.1"/>
    <property type="molecule type" value="Genomic_DNA"/>
</dbReference>
<dbReference type="HOGENOM" id="CLU_170506_0_0_1"/>
<keyword evidence="2" id="KW-1185">Reference proteome</keyword>
<protein>
    <submittedName>
        <fullName evidence="1">Uncharacterized protein</fullName>
    </submittedName>
</protein>
<dbReference type="PhylomeDB" id="A7SUZ0"/>
<evidence type="ECO:0000313" key="1">
    <source>
        <dbReference type="EMBL" id="EDO32471.1"/>
    </source>
</evidence>